<dbReference type="PANTHER" id="PTHR22803">
    <property type="entry name" value="MANNOSE, PHOSPHOLIPASE, LECTIN RECEPTOR RELATED"/>
    <property type="match status" value="1"/>
</dbReference>
<dbReference type="Pfam" id="PF00059">
    <property type="entry name" value="Lectin_C"/>
    <property type="match status" value="1"/>
</dbReference>
<reference evidence="6" key="1">
    <citation type="submission" date="2025-08" db="UniProtKB">
        <authorList>
            <consortium name="RefSeq"/>
        </authorList>
    </citation>
    <scope>IDENTIFICATION</scope>
    <source>
        <tissue evidence="6">Spleen</tissue>
    </source>
</reference>
<dbReference type="InterPro" id="IPR002352">
    <property type="entry name" value="Eosinophil_major_basic"/>
</dbReference>
<dbReference type="RefSeq" id="XP_006875845.1">
    <property type="nucleotide sequence ID" value="XM_006875783.1"/>
</dbReference>
<keyword evidence="1" id="KW-0430">Lectin</keyword>
<feature type="domain" description="C-type lectin" evidence="4">
    <location>
        <begin position="106"/>
        <end position="221"/>
    </location>
</feature>
<sequence>MKRLLLLLVLLLGTVSPFHLKIDGPKQESLETVTDLSQDLEGSGEQDGELALTEQGIPSEGEECETDGSEDSLEDEETTESDPAALENFQCPKEEETVLLPGNPGCRPFRALLVHSPQTFQYAQIVCQRCYRGNLISIHNRNLNVYVQYIISRMNFSHVWIGGMWVNRCLRFRWADGSCWNYVHWGPGQPSNTCGHCVSLCRNGGWWQVISCMYRLPFICSY</sequence>
<dbReference type="GeneID" id="102816319"/>
<evidence type="ECO:0000313" key="6">
    <source>
        <dbReference type="RefSeq" id="XP_006875845.1"/>
    </source>
</evidence>
<dbReference type="SMART" id="SM00034">
    <property type="entry name" value="CLECT"/>
    <property type="match status" value="1"/>
</dbReference>
<dbReference type="InterPro" id="IPR016186">
    <property type="entry name" value="C-type_lectin-like/link_sf"/>
</dbReference>
<dbReference type="GO" id="GO:0006955">
    <property type="term" value="P:immune response"/>
    <property type="evidence" value="ECO:0007669"/>
    <property type="project" value="InterPro"/>
</dbReference>
<evidence type="ECO:0000256" key="3">
    <source>
        <dbReference type="SAM" id="SignalP"/>
    </source>
</evidence>
<dbReference type="Proteomes" id="UP000504623">
    <property type="component" value="Unplaced"/>
</dbReference>
<feature type="signal peptide" evidence="3">
    <location>
        <begin position="1"/>
        <end position="17"/>
    </location>
</feature>
<dbReference type="PRINTS" id="PR00770">
    <property type="entry name" value="EMAJORBASICP"/>
</dbReference>
<keyword evidence="3" id="KW-0732">Signal</keyword>
<dbReference type="SUPFAM" id="SSF56436">
    <property type="entry name" value="C-type lectin-like"/>
    <property type="match status" value="1"/>
</dbReference>
<evidence type="ECO:0000256" key="1">
    <source>
        <dbReference type="ARBA" id="ARBA00022734"/>
    </source>
</evidence>
<keyword evidence="5" id="KW-1185">Reference proteome</keyword>
<dbReference type="PROSITE" id="PS50041">
    <property type="entry name" value="C_TYPE_LECTIN_2"/>
    <property type="match status" value="1"/>
</dbReference>
<feature type="region of interest" description="Disordered" evidence="2">
    <location>
        <begin position="39"/>
        <end position="85"/>
    </location>
</feature>
<proteinExistence type="predicted"/>
<gene>
    <name evidence="6" type="primary">PRG3</name>
</gene>
<dbReference type="Gene3D" id="3.10.100.10">
    <property type="entry name" value="Mannose-Binding Protein A, subunit A"/>
    <property type="match status" value="1"/>
</dbReference>
<dbReference type="OrthoDB" id="6369810at2759"/>
<dbReference type="InterPro" id="IPR001304">
    <property type="entry name" value="C-type_lectin-like"/>
</dbReference>
<dbReference type="AlphaFoldDB" id="A0A9B0UAT7"/>
<dbReference type="CTD" id="10394"/>
<dbReference type="InterPro" id="IPR016187">
    <property type="entry name" value="CTDL_fold"/>
</dbReference>
<dbReference type="GO" id="GO:0030246">
    <property type="term" value="F:carbohydrate binding"/>
    <property type="evidence" value="ECO:0007669"/>
    <property type="project" value="UniProtKB-KW"/>
</dbReference>
<evidence type="ECO:0000259" key="4">
    <source>
        <dbReference type="PROSITE" id="PS50041"/>
    </source>
</evidence>
<name>A0A9B0UAT7_CHRAS</name>
<dbReference type="InterPro" id="IPR050111">
    <property type="entry name" value="C-type_lectin/snaclec_domain"/>
</dbReference>
<organism evidence="5 6">
    <name type="scientific">Chrysochloris asiatica</name>
    <name type="common">Cape golden mole</name>
    <dbReference type="NCBI Taxonomy" id="185453"/>
    <lineage>
        <taxon>Eukaryota</taxon>
        <taxon>Metazoa</taxon>
        <taxon>Chordata</taxon>
        <taxon>Craniata</taxon>
        <taxon>Vertebrata</taxon>
        <taxon>Euteleostomi</taxon>
        <taxon>Mammalia</taxon>
        <taxon>Eutheria</taxon>
        <taxon>Afrotheria</taxon>
        <taxon>Chrysochloridae</taxon>
        <taxon>Chrysochlorinae</taxon>
        <taxon>Chrysochloris</taxon>
    </lineage>
</organism>
<accession>A0A9B0UAT7</accession>
<protein>
    <submittedName>
        <fullName evidence="6">Proteoglycan 3</fullName>
    </submittedName>
</protein>
<evidence type="ECO:0000313" key="5">
    <source>
        <dbReference type="Proteomes" id="UP000504623"/>
    </source>
</evidence>
<evidence type="ECO:0000256" key="2">
    <source>
        <dbReference type="SAM" id="MobiDB-lite"/>
    </source>
</evidence>
<feature type="chain" id="PRO_5038460371" evidence="3">
    <location>
        <begin position="18"/>
        <end position="222"/>
    </location>
</feature>
<feature type="compositionally biased region" description="Acidic residues" evidence="2">
    <location>
        <begin position="60"/>
        <end position="80"/>
    </location>
</feature>